<accession>A0A074YK12</accession>
<keyword evidence="3" id="KW-1185">Reference proteome</keyword>
<dbReference type="AlphaFoldDB" id="A0A074YK12"/>
<keyword evidence="1" id="KW-0812">Transmembrane</keyword>
<dbReference type="Proteomes" id="UP000030706">
    <property type="component" value="Unassembled WGS sequence"/>
</dbReference>
<organism evidence="2 3">
    <name type="scientific">Aureobasidium pullulans EXF-150</name>
    <dbReference type="NCBI Taxonomy" id="1043002"/>
    <lineage>
        <taxon>Eukaryota</taxon>
        <taxon>Fungi</taxon>
        <taxon>Dikarya</taxon>
        <taxon>Ascomycota</taxon>
        <taxon>Pezizomycotina</taxon>
        <taxon>Dothideomycetes</taxon>
        <taxon>Dothideomycetidae</taxon>
        <taxon>Dothideales</taxon>
        <taxon>Saccotheciaceae</taxon>
        <taxon>Aureobasidium</taxon>
    </lineage>
</organism>
<feature type="transmembrane region" description="Helical" evidence="1">
    <location>
        <begin position="12"/>
        <end position="31"/>
    </location>
</feature>
<keyword evidence="1" id="KW-0472">Membrane</keyword>
<dbReference type="HOGENOM" id="CLU_2497524_0_0_1"/>
<gene>
    <name evidence="2" type="ORF">M438DRAFT_165269</name>
</gene>
<evidence type="ECO:0000313" key="2">
    <source>
        <dbReference type="EMBL" id="KEQ87226.1"/>
    </source>
</evidence>
<evidence type="ECO:0000256" key="1">
    <source>
        <dbReference type="SAM" id="Phobius"/>
    </source>
</evidence>
<reference evidence="2 3" key="1">
    <citation type="journal article" date="2014" name="BMC Genomics">
        <title>Genome sequencing of four Aureobasidium pullulans varieties: biotechnological potential, stress tolerance, and description of new species.</title>
        <authorList>
            <person name="Gostin Ar C."/>
            <person name="Ohm R.A."/>
            <person name="Kogej T."/>
            <person name="Sonjak S."/>
            <person name="Turk M."/>
            <person name="Zajc J."/>
            <person name="Zalar P."/>
            <person name="Grube M."/>
            <person name="Sun H."/>
            <person name="Han J."/>
            <person name="Sharma A."/>
            <person name="Chiniquy J."/>
            <person name="Ngan C.Y."/>
            <person name="Lipzen A."/>
            <person name="Barry K."/>
            <person name="Grigoriev I.V."/>
            <person name="Gunde-Cimerman N."/>
        </authorList>
    </citation>
    <scope>NUCLEOTIDE SEQUENCE [LARGE SCALE GENOMIC DNA]</scope>
    <source>
        <strain evidence="2 3">EXF-150</strain>
    </source>
</reference>
<keyword evidence="1" id="KW-1133">Transmembrane helix</keyword>
<proteinExistence type="predicted"/>
<evidence type="ECO:0000313" key="3">
    <source>
        <dbReference type="Proteomes" id="UP000030706"/>
    </source>
</evidence>
<protein>
    <recommendedName>
        <fullName evidence="4">Transmembrane protein</fullName>
    </recommendedName>
</protein>
<sequence length="86" mass="9582">MFTGIRTGGHGELGCFLVVSNIGLSFFWFLVFPSSLVYSVVGWAFLFRGLSWIVPSCSVFVVLTRFFLSSRSSLVALSPWCPLQPR</sequence>
<dbReference type="RefSeq" id="XP_029763413.1">
    <property type="nucleotide sequence ID" value="XM_029899073.1"/>
</dbReference>
<feature type="transmembrane region" description="Helical" evidence="1">
    <location>
        <begin position="43"/>
        <end position="68"/>
    </location>
</feature>
<name>A0A074YK12_AURPU</name>
<dbReference type="GeneID" id="40741379"/>
<evidence type="ECO:0008006" key="4">
    <source>
        <dbReference type="Google" id="ProtNLM"/>
    </source>
</evidence>
<dbReference type="EMBL" id="KL584977">
    <property type="protein sequence ID" value="KEQ87226.1"/>
    <property type="molecule type" value="Genomic_DNA"/>
</dbReference>